<dbReference type="SUPFAM" id="SSF49899">
    <property type="entry name" value="Concanavalin A-like lectins/glucanases"/>
    <property type="match status" value="1"/>
</dbReference>
<dbReference type="AlphaFoldDB" id="A0A917S618"/>
<dbReference type="Gene3D" id="2.60.120.560">
    <property type="entry name" value="Exo-inulinase, domain 1"/>
    <property type="match status" value="1"/>
</dbReference>
<proteinExistence type="inferred from homology"/>
<dbReference type="InterPro" id="IPR006232">
    <property type="entry name" value="Suc6P_hydrolase"/>
</dbReference>
<dbReference type="InterPro" id="IPR013320">
    <property type="entry name" value="ConA-like_dom_sf"/>
</dbReference>
<dbReference type="GO" id="GO:0005737">
    <property type="term" value="C:cytoplasm"/>
    <property type="evidence" value="ECO:0007669"/>
    <property type="project" value="UniProtKB-SubCell"/>
</dbReference>
<evidence type="ECO:0000256" key="1">
    <source>
        <dbReference type="ARBA" id="ARBA00004914"/>
    </source>
</evidence>
<feature type="domain" description="Glycosyl hydrolase family 32 N-terminal" evidence="10">
    <location>
        <begin position="29"/>
        <end position="332"/>
    </location>
</feature>
<comment type="function">
    <text evidence="9">Enables the bacterium to metabolize sucrose as a sole carbon source.</text>
</comment>
<evidence type="ECO:0000259" key="10">
    <source>
        <dbReference type="Pfam" id="PF00251"/>
    </source>
</evidence>
<dbReference type="InterPro" id="IPR023296">
    <property type="entry name" value="Glyco_hydro_beta-prop_sf"/>
</dbReference>
<dbReference type="GO" id="GO:0005975">
    <property type="term" value="P:carbohydrate metabolic process"/>
    <property type="evidence" value="ECO:0007669"/>
    <property type="project" value="InterPro"/>
</dbReference>
<dbReference type="InterPro" id="IPR001362">
    <property type="entry name" value="Glyco_hydro_32"/>
</dbReference>
<evidence type="ECO:0000256" key="3">
    <source>
        <dbReference type="ARBA" id="ARBA00012758"/>
    </source>
</evidence>
<dbReference type="InterPro" id="IPR013148">
    <property type="entry name" value="Glyco_hydro_32_N"/>
</dbReference>
<evidence type="ECO:0000256" key="8">
    <source>
        <dbReference type="RuleBase" id="RU362110"/>
    </source>
</evidence>
<dbReference type="EMBL" id="BMOK01000011">
    <property type="protein sequence ID" value="GGL59604.1"/>
    <property type="molecule type" value="Genomic_DNA"/>
</dbReference>
<name>A0A917S618_9BACL</name>
<comment type="subcellular location">
    <subcellularLocation>
        <location evidence="9">Cytoplasm</location>
    </subcellularLocation>
</comment>
<evidence type="ECO:0000256" key="4">
    <source>
        <dbReference type="ARBA" id="ARBA00019623"/>
    </source>
</evidence>
<protein>
    <recommendedName>
        <fullName evidence="4 8">Sucrose-6-phosphate hydrolase</fullName>
        <ecNumber evidence="3 8">3.2.1.26</ecNumber>
    </recommendedName>
    <alternativeName>
        <fullName evidence="7 9">Invertase</fullName>
    </alternativeName>
</protein>
<feature type="domain" description="Glycosyl hydrolase family 32 C-terminal" evidence="11">
    <location>
        <begin position="335"/>
        <end position="483"/>
    </location>
</feature>
<evidence type="ECO:0000313" key="12">
    <source>
        <dbReference type="EMBL" id="GGL59604.1"/>
    </source>
</evidence>
<dbReference type="CDD" id="cd08996">
    <property type="entry name" value="GH32_FFase"/>
    <property type="match status" value="1"/>
</dbReference>
<evidence type="ECO:0000256" key="2">
    <source>
        <dbReference type="ARBA" id="ARBA00009902"/>
    </source>
</evidence>
<evidence type="ECO:0000256" key="6">
    <source>
        <dbReference type="ARBA" id="ARBA00023295"/>
    </source>
</evidence>
<dbReference type="RefSeq" id="WP_188803758.1">
    <property type="nucleotide sequence ID" value="NZ_BMOK01000011.1"/>
</dbReference>
<gene>
    <name evidence="12" type="ORF">GCM10007968_24460</name>
</gene>
<keyword evidence="9" id="KW-0119">Carbohydrate metabolism</keyword>
<dbReference type="PANTHER" id="PTHR43101">
    <property type="entry name" value="BETA-FRUCTOSIDASE"/>
    <property type="match status" value="1"/>
</dbReference>
<comment type="pathway">
    <text evidence="1 9">Glycan biosynthesis; sucrose metabolism.</text>
</comment>
<dbReference type="SMART" id="SM00640">
    <property type="entry name" value="Glyco_32"/>
    <property type="match status" value="1"/>
</dbReference>
<keyword evidence="9" id="KW-0963">Cytoplasm</keyword>
<accession>A0A917S618</accession>
<dbReference type="EC" id="3.2.1.26" evidence="3 8"/>
<dbReference type="GO" id="GO:0004564">
    <property type="term" value="F:beta-fructofuranosidase activity"/>
    <property type="evidence" value="ECO:0007669"/>
    <property type="project" value="UniProtKB-EC"/>
</dbReference>
<evidence type="ECO:0000256" key="7">
    <source>
        <dbReference type="ARBA" id="ARBA00033367"/>
    </source>
</evidence>
<organism evidence="12 13">
    <name type="scientific">Sporolactobacillus putidus</name>
    <dbReference type="NCBI Taxonomy" id="492735"/>
    <lineage>
        <taxon>Bacteria</taxon>
        <taxon>Bacillati</taxon>
        <taxon>Bacillota</taxon>
        <taxon>Bacilli</taxon>
        <taxon>Bacillales</taxon>
        <taxon>Sporolactobacillaceae</taxon>
        <taxon>Sporolactobacillus</taxon>
    </lineage>
</organism>
<evidence type="ECO:0000256" key="9">
    <source>
        <dbReference type="RuleBase" id="RU365015"/>
    </source>
</evidence>
<evidence type="ECO:0000259" key="11">
    <source>
        <dbReference type="Pfam" id="PF08244"/>
    </source>
</evidence>
<comment type="catalytic activity">
    <reaction evidence="8">
        <text>Hydrolysis of terminal non-reducing beta-D-fructofuranoside residues in beta-D-fructofuranosides.</text>
        <dbReference type="EC" id="3.2.1.26"/>
    </reaction>
</comment>
<dbReference type="Gene3D" id="2.115.10.20">
    <property type="entry name" value="Glycosyl hydrolase domain, family 43"/>
    <property type="match status" value="1"/>
</dbReference>
<keyword evidence="6 8" id="KW-0326">Glycosidase</keyword>
<evidence type="ECO:0000313" key="13">
    <source>
        <dbReference type="Proteomes" id="UP000654670"/>
    </source>
</evidence>
<sequence>MGLEQLKEANEAVQVAEKKINPRYRLGYHIMAPANWINDPNGLVQFKGEYHAFYQHHPYSVNWGPMHWGHVKSKDLVHWEQLPVALMPGDPCDIEGCFSGSAVDNNGELNLIYTGHRFSDKEKTIPDQVQCRAFSKDGIHFEKDALNPVIPNHPDAGSGDFRDPKVWKHGGYWYLVAGTRQDKIGKVVLYKSPDLRHWAYQGVLAESDGAQGYMWECPDFYQLDGKYVLMFSPQGIEPSGDLCRNLYQTGYLVGDYDYKTNVFKHGGFTELDHGHDFYAVQSFEDIKGRRIVIGWMDMWESPMPEKEDGWAGALTLPRELHLSSDRKIRMTPVEELKQLREKELLHLKNERIDGNRMFANLTNDLLELKIEFDGVTSSAADFEIKLRVGKNEETVIRYDLKEEKLIIDRSKSGLAVAGFRRAAWSKSAQMKLHIYLDRSSIELFAGDGEVVMTSRIYPTEKNEGVQLFATDGFVKVTDIKAWKLDDIWRD</sequence>
<reference evidence="12" key="1">
    <citation type="journal article" date="2014" name="Int. J. Syst. Evol. Microbiol.">
        <title>Complete genome sequence of Corynebacterium casei LMG S-19264T (=DSM 44701T), isolated from a smear-ripened cheese.</title>
        <authorList>
            <consortium name="US DOE Joint Genome Institute (JGI-PGF)"/>
            <person name="Walter F."/>
            <person name="Albersmeier A."/>
            <person name="Kalinowski J."/>
            <person name="Ruckert C."/>
        </authorList>
    </citation>
    <scope>NUCLEOTIDE SEQUENCE</scope>
    <source>
        <strain evidence="12">JCM 15325</strain>
    </source>
</reference>
<reference evidence="12" key="2">
    <citation type="submission" date="2020-09" db="EMBL/GenBank/DDBJ databases">
        <authorList>
            <person name="Sun Q."/>
            <person name="Ohkuma M."/>
        </authorList>
    </citation>
    <scope>NUCLEOTIDE SEQUENCE</scope>
    <source>
        <strain evidence="12">JCM 15325</strain>
    </source>
</reference>
<dbReference type="InterPro" id="IPR013189">
    <property type="entry name" value="Glyco_hydro_32_C"/>
</dbReference>
<dbReference type="Proteomes" id="UP000654670">
    <property type="component" value="Unassembled WGS sequence"/>
</dbReference>
<comment type="caution">
    <text evidence="12">The sequence shown here is derived from an EMBL/GenBank/DDBJ whole genome shotgun (WGS) entry which is preliminary data.</text>
</comment>
<evidence type="ECO:0000256" key="5">
    <source>
        <dbReference type="ARBA" id="ARBA00022801"/>
    </source>
</evidence>
<dbReference type="SUPFAM" id="SSF75005">
    <property type="entry name" value="Arabinanase/levansucrase/invertase"/>
    <property type="match status" value="1"/>
</dbReference>
<dbReference type="PANTHER" id="PTHR43101:SF1">
    <property type="entry name" value="BETA-FRUCTOSIDASE"/>
    <property type="match status" value="1"/>
</dbReference>
<dbReference type="NCBIfam" id="TIGR01322">
    <property type="entry name" value="scrB_fam"/>
    <property type="match status" value="1"/>
</dbReference>
<dbReference type="Pfam" id="PF08244">
    <property type="entry name" value="Glyco_hydro_32C"/>
    <property type="match status" value="1"/>
</dbReference>
<dbReference type="Pfam" id="PF00251">
    <property type="entry name" value="Glyco_hydro_32N"/>
    <property type="match status" value="1"/>
</dbReference>
<comment type="similarity">
    <text evidence="2 8">Belongs to the glycosyl hydrolase 32 family.</text>
</comment>
<dbReference type="InterPro" id="IPR051214">
    <property type="entry name" value="GH32_Enzymes"/>
</dbReference>
<keyword evidence="13" id="KW-1185">Reference proteome</keyword>
<keyword evidence="5 8" id="KW-0378">Hydrolase</keyword>